<keyword evidence="4" id="KW-1185">Reference proteome</keyword>
<dbReference type="GO" id="GO:0016787">
    <property type="term" value="F:hydrolase activity"/>
    <property type="evidence" value="ECO:0007669"/>
    <property type="project" value="InterPro"/>
</dbReference>
<dbReference type="AlphaFoldDB" id="A0A4Q7LSA3"/>
<dbReference type="PANTHER" id="PTHR43569:SF2">
    <property type="entry name" value="AMIDOHYDROLASE-RELATED DOMAIN-CONTAINING PROTEIN"/>
    <property type="match status" value="1"/>
</dbReference>
<dbReference type="InterPro" id="IPR032466">
    <property type="entry name" value="Metal_Hydrolase"/>
</dbReference>
<feature type="domain" description="Amidohydrolase-related" evidence="2">
    <location>
        <begin position="23"/>
        <end position="312"/>
    </location>
</feature>
<evidence type="ECO:0000313" key="3">
    <source>
        <dbReference type="EMBL" id="RZS57212.1"/>
    </source>
</evidence>
<dbReference type="InterPro" id="IPR006680">
    <property type="entry name" value="Amidohydro-rel"/>
</dbReference>
<sequence length="314" mass="34391">MTAATPATAATATAVLPAPPARIDAHQHLWRLARGDYRWLRADVPALARIHRDFEPDDLLPLLQAHGVSQTVLVQAADSVAETDYMLQLATLNDWIGGVVGWVDVSLPASVSTLKTWARHPKFKAVRPMLQDLPEADWIARQPHPEVMACLQDLGLRFDALVQPWHLEHLLRFLDRHPDLPVVVDHAAKPQLATLDAAGGWQADWAQPWRDGMTELAQRPGVHCKVSGLLTECGGAARAGGDAGRAALQPVWDQLVSTFGAQRLIWGSDWPVLNLAADYAAWIALSDALMQGLSAEDQRAIRHDNAVTFYGLTL</sequence>
<comment type="caution">
    <text evidence="3">The sequence shown here is derived from an EMBL/GenBank/DDBJ whole genome shotgun (WGS) entry which is preliminary data.</text>
</comment>
<name>A0A4Q7LSA3_9BURK</name>
<dbReference type="EMBL" id="SGWV01000008">
    <property type="protein sequence ID" value="RZS57212.1"/>
    <property type="molecule type" value="Genomic_DNA"/>
</dbReference>
<dbReference type="InterPro" id="IPR052350">
    <property type="entry name" value="Metallo-dep_Lactonases"/>
</dbReference>
<dbReference type="RefSeq" id="WP_130481608.1">
    <property type="nucleotide sequence ID" value="NZ_SGWV01000008.1"/>
</dbReference>
<dbReference type="Pfam" id="PF04909">
    <property type="entry name" value="Amidohydro_2"/>
    <property type="match status" value="1"/>
</dbReference>
<reference evidence="3 4" key="1">
    <citation type="submission" date="2019-02" db="EMBL/GenBank/DDBJ databases">
        <title>Genomic Encyclopedia of Type Strains, Phase IV (KMG-IV): sequencing the most valuable type-strain genomes for metagenomic binning, comparative biology and taxonomic classification.</title>
        <authorList>
            <person name="Goeker M."/>
        </authorList>
    </citation>
    <scope>NUCLEOTIDE SEQUENCE [LARGE SCALE GENOMIC DNA]</scope>
    <source>
        <strain evidence="3 4">DSM 10617</strain>
    </source>
</reference>
<gene>
    <name evidence="3" type="ORF">EV685_1780</name>
</gene>
<dbReference type="Gene3D" id="3.20.20.140">
    <property type="entry name" value="Metal-dependent hydrolases"/>
    <property type="match status" value="1"/>
</dbReference>
<protein>
    <submittedName>
        <fullName evidence="3">L-fuconolactonase</fullName>
    </submittedName>
</protein>
<proteinExistence type="inferred from homology"/>
<dbReference type="SUPFAM" id="SSF51556">
    <property type="entry name" value="Metallo-dependent hydrolases"/>
    <property type="match status" value="1"/>
</dbReference>
<evidence type="ECO:0000313" key="4">
    <source>
        <dbReference type="Proteomes" id="UP000293433"/>
    </source>
</evidence>
<evidence type="ECO:0000259" key="2">
    <source>
        <dbReference type="Pfam" id="PF04909"/>
    </source>
</evidence>
<comment type="similarity">
    <text evidence="1">Belongs to the metallo-dependent hydrolases superfamily.</text>
</comment>
<dbReference type="OrthoDB" id="9787654at2"/>
<accession>A0A4Q7LSA3</accession>
<dbReference type="Proteomes" id="UP000293433">
    <property type="component" value="Unassembled WGS sequence"/>
</dbReference>
<evidence type="ECO:0000256" key="1">
    <source>
        <dbReference type="ARBA" id="ARBA00038310"/>
    </source>
</evidence>
<organism evidence="3 4">
    <name type="scientific">Sphaerotilus mobilis</name>
    <dbReference type="NCBI Taxonomy" id="47994"/>
    <lineage>
        <taxon>Bacteria</taxon>
        <taxon>Pseudomonadati</taxon>
        <taxon>Pseudomonadota</taxon>
        <taxon>Betaproteobacteria</taxon>
        <taxon>Burkholderiales</taxon>
        <taxon>Sphaerotilaceae</taxon>
        <taxon>Sphaerotilus</taxon>
    </lineage>
</organism>
<dbReference type="PANTHER" id="PTHR43569">
    <property type="entry name" value="AMIDOHYDROLASE"/>
    <property type="match status" value="1"/>
</dbReference>